<dbReference type="GO" id="GO:0008276">
    <property type="term" value="F:protein methyltransferase activity"/>
    <property type="evidence" value="ECO:0007669"/>
    <property type="project" value="InterPro"/>
</dbReference>
<dbReference type="Proteomes" id="UP000634805">
    <property type="component" value="Unassembled WGS sequence"/>
</dbReference>
<gene>
    <name evidence="8" type="ORF">EMLJLAPB_00076</name>
    <name evidence="9" type="ORF">FFODKBPE_00274</name>
    <name evidence="7" type="ORF">KFBDDELM_00176</name>
</gene>
<dbReference type="CDD" id="cd11644">
    <property type="entry name" value="Precorrin-6Y-MT"/>
    <property type="match status" value="1"/>
</dbReference>
<dbReference type="Gene3D" id="3.30.950.10">
    <property type="entry name" value="Methyltransferase, Cobalt-precorrin-4 Transmethylase, Domain 2"/>
    <property type="match status" value="1"/>
</dbReference>
<dbReference type="GO" id="GO:0009236">
    <property type="term" value="P:cobalamin biosynthetic process"/>
    <property type="evidence" value="ECO:0007669"/>
    <property type="project" value="UniProtKB-UniPathway"/>
</dbReference>
<dbReference type="UniPathway" id="UPA00148"/>
<dbReference type="PANTHER" id="PTHR43182:SF1">
    <property type="entry name" value="COBALT-PRECORRIN-7 C(5)-METHYLTRANSFERASE"/>
    <property type="match status" value="1"/>
</dbReference>
<comment type="caution">
    <text evidence="9">The sequence shown here is derived from an EMBL/GenBank/DDBJ whole genome shotgun (WGS) entry which is preliminary data.</text>
</comment>
<evidence type="ECO:0000256" key="3">
    <source>
        <dbReference type="ARBA" id="ARBA00022603"/>
    </source>
</evidence>
<organism evidence="9 10">
    <name type="scientific">Candidatus Argoarchaeum ethanivorans</name>
    <dbReference type="NCBI Taxonomy" id="2608793"/>
    <lineage>
        <taxon>Archaea</taxon>
        <taxon>Methanobacteriati</taxon>
        <taxon>Methanobacteriota</taxon>
        <taxon>Stenosarchaea group</taxon>
        <taxon>Methanomicrobia</taxon>
        <taxon>Methanosarcinales</taxon>
        <taxon>Methanosarcinales incertae sedis</taxon>
        <taxon>GOM Arc I cluster</taxon>
        <taxon>Candidatus Argoarchaeum</taxon>
    </lineage>
</organism>
<dbReference type="NCBIfam" id="TIGR02467">
    <property type="entry name" value="CbiE"/>
    <property type="match status" value="1"/>
</dbReference>
<protein>
    <submittedName>
        <fullName evidence="9">Tetrapyrrole (Corrin/Porphyrin) Methylases</fullName>
    </submittedName>
</protein>
<dbReference type="Gene3D" id="3.40.1010.10">
    <property type="entry name" value="Cobalt-precorrin-4 Transmethylase, Domain 1"/>
    <property type="match status" value="1"/>
</dbReference>
<dbReference type="AlphaFoldDB" id="A0A811T4S0"/>
<dbReference type="InterPro" id="IPR000878">
    <property type="entry name" value="4pyrrol_Mease"/>
</dbReference>
<name>A0A811T4S0_9EURY</name>
<proteinExistence type="predicted"/>
<reference evidence="9" key="1">
    <citation type="submission" date="2020-10" db="EMBL/GenBank/DDBJ databases">
        <authorList>
            <person name="Hahn C.J."/>
            <person name="Laso-Perez R."/>
            <person name="Vulcano F."/>
            <person name="Vaziourakis K.-M."/>
            <person name="Stokke R."/>
            <person name="Steen I.H."/>
            <person name="Teske A."/>
            <person name="Boetius A."/>
            <person name="Liebeke M."/>
            <person name="Amann R."/>
            <person name="Knittel K."/>
        </authorList>
    </citation>
    <scope>NUCLEOTIDE SEQUENCE</scope>
    <source>
        <strain evidence="8">Gfbio:e3339647-f889-4370-9287-4fb5cb688e4c:AG392D22_GoMArc1</strain>
        <strain evidence="7">Gfbio:e3339647-f889-4370-9287-4fb5cb688e4c:AG392E03_GoMArc1</strain>
        <strain evidence="9">Gfbio:e3339647-f889-4370-9287-4fb5cb688e4c:AG394J04_GoMArc1</strain>
    </source>
</reference>
<dbReference type="EMBL" id="CAJHIP010000007">
    <property type="protein sequence ID" value="CAD6492184.1"/>
    <property type="molecule type" value="Genomic_DNA"/>
</dbReference>
<accession>A0A811T4S0</accession>
<evidence type="ECO:0000313" key="9">
    <source>
        <dbReference type="EMBL" id="CAD6492184.1"/>
    </source>
</evidence>
<evidence type="ECO:0000313" key="10">
    <source>
        <dbReference type="Proteomes" id="UP000603056"/>
    </source>
</evidence>
<dbReference type="Proteomes" id="UP000603056">
    <property type="component" value="Unassembled WGS sequence"/>
</dbReference>
<keyword evidence="5" id="KW-0949">S-adenosyl-L-methionine</keyword>
<keyword evidence="4" id="KW-0808">Transferase</keyword>
<dbReference type="NCBIfam" id="NF004461">
    <property type="entry name" value="PRK05787.2-4"/>
    <property type="match status" value="1"/>
</dbReference>
<dbReference type="InterPro" id="IPR050714">
    <property type="entry name" value="Cobalamin_biosynth_MTase"/>
</dbReference>
<keyword evidence="2" id="KW-0169">Cobalamin biosynthesis</keyword>
<evidence type="ECO:0000259" key="6">
    <source>
        <dbReference type="Pfam" id="PF00590"/>
    </source>
</evidence>
<evidence type="ECO:0000313" key="8">
    <source>
        <dbReference type="EMBL" id="CAD6491007.1"/>
    </source>
</evidence>
<dbReference type="Pfam" id="PF00590">
    <property type="entry name" value="TP_methylase"/>
    <property type="match status" value="1"/>
</dbReference>
<evidence type="ECO:0000256" key="4">
    <source>
        <dbReference type="ARBA" id="ARBA00022679"/>
    </source>
</evidence>
<keyword evidence="3 9" id="KW-0489">Methyltransferase</keyword>
<evidence type="ECO:0000313" key="7">
    <source>
        <dbReference type="EMBL" id="CAD6490295.1"/>
    </source>
</evidence>
<dbReference type="Proteomes" id="UP000606624">
    <property type="component" value="Unassembled WGS sequence"/>
</dbReference>
<evidence type="ECO:0000256" key="2">
    <source>
        <dbReference type="ARBA" id="ARBA00022573"/>
    </source>
</evidence>
<dbReference type="InterPro" id="IPR014776">
    <property type="entry name" value="4pyrrole_Mease_sub2"/>
</dbReference>
<dbReference type="InterPro" id="IPR012818">
    <property type="entry name" value="CbiE"/>
</dbReference>
<dbReference type="InterPro" id="IPR035996">
    <property type="entry name" value="4pyrrol_Methylase_sf"/>
</dbReference>
<comment type="pathway">
    <text evidence="1">Cofactor biosynthesis; adenosylcobalamin biosynthesis.</text>
</comment>
<evidence type="ECO:0000256" key="5">
    <source>
        <dbReference type="ARBA" id="ARBA00022691"/>
    </source>
</evidence>
<dbReference type="SUPFAM" id="SSF53790">
    <property type="entry name" value="Tetrapyrrole methylase"/>
    <property type="match status" value="1"/>
</dbReference>
<dbReference type="EMBL" id="CAJHIN010000008">
    <property type="protein sequence ID" value="CAD6490295.1"/>
    <property type="molecule type" value="Genomic_DNA"/>
</dbReference>
<feature type="domain" description="Tetrapyrrole methylase" evidence="6">
    <location>
        <begin position="3"/>
        <end position="176"/>
    </location>
</feature>
<sequence length="194" mass="21630">MKIVGVGIGPMQLTKEAIRTIENATIIYGSKRAIEIAQDHIHVKANLIKDYSEIPFLPDETVVLSTGDPMLSGLGKYKKPTDIVIPGISSMQIACARLGIVEETVEIVTVHGRDYTTQQNRIIEAIEQGRTLFLLPDPKTFGTVELANLLTRHDIEATMAVCEKLTYSDERIRITDTRHPPTVSTNLYCIVVWR</sequence>
<dbReference type="EMBL" id="CAJHIS010000001">
    <property type="protein sequence ID" value="CAD6491007.1"/>
    <property type="molecule type" value="Genomic_DNA"/>
</dbReference>
<dbReference type="PANTHER" id="PTHR43182">
    <property type="entry name" value="COBALT-PRECORRIN-6B C(15)-METHYLTRANSFERASE (DECARBOXYLATING)"/>
    <property type="match status" value="1"/>
</dbReference>
<dbReference type="GO" id="GO:0032259">
    <property type="term" value="P:methylation"/>
    <property type="evidence" value="ECO:0007669"/>
    <property type="project" value="UniProtKB-KW"/>
</dbReference>
<dbReference type="InterPro" id="IPR014777">
    <property type="entry name" value="4pyrrole_Mease_sub1"/>
</dbReference>
<evidence type="ECO:0000256" key="1">
    <source>
        <dbReference type="ARBA" id="ARBA00004953"/>
    </source>
</evidence>